<dbReference type="AlphaFoldDB" id="A0A5J4TCJ5"/>
<evidence type="ECO:0000313" key="3">
    <source>
        <dbReference type="Proteomes" id="UP000324800"/>
    </source>
</evidence>
<name>A0A5J4TCJ5_9EUKA</name>
<proteinExistence type="predicted"/>
<feature type="region of interest" description="Disordered" evidence="1">
    <location>
        <begin position="76"/>
        <end position="98"/>
    </location>
</feature>
<reference evidence="2 3" key="1">
    <citation type="submission" date="2019-03" db="EMBL/GenBank/DDBJ databases">
        <title>Single cell metagenomics reveals metabolic interactions within the superorganism composed of flagellate Streblomastix strix and complex community of Bacteroidetes bacteria on its surface.</title>
        <authorList>
            <person name="Treitli S.C."/>
            <person name="Kolisko M."/>
            <person name="Husnik F."/>
            <person name="Keeling P."/>
            <person name="Hampl V."/>
        </authorList>
    </citation>
    <scope>NUCLEOTIDE SEQUENCE [LARGE SCALE GENOMIC DNA]</scope>
    <source>
        <strain evidence="2">ST1C</strain>
    </source>
</reference>
<comment type="caution">
    <text evidence="2">The sequence shown here is derived from an EMBL/GenBank/DDBJ whole genome shotgun (WGS) entry which is preliminary data.</text>
</comment>
<protein>
    <submittedName>
        <fullName evidence="2">Uncharacterized protein</fullName>
    </submittedName>
</protein>
<dbReference type="Proteomes" id="UP000324800">
    <property type="component" value="Unassembled WGS sequence"/>
</dbReference>
<sequence length="120" mass="13740">MKEIEMIEIISQIWEEVEREGEQFQVKVQAMDKTMRIGLKTLPPVQTVSGAPTYLPGLRALQEEAFRVANRISPNLDEESSVSWTSPESINQERDTPIPNFRTAQQLLTAQDNQEQLNQQ</sequence>
<feature type="compositionally biased region" description="Polar residues" evidence="1">
    <location>
        <begin position="81"/>
        <end position="90"/>
    </location>
</feature>
<gene>
    <name evidence="2" type="ORF">EZS28_048486</name>
</gene>
<dbReference type="EMBL" id="SNRW01033713">
    <property type="protein sequence ID" value="KAA6355987.1"/>
    <property type="molecule type" value="Genomic_DNA"/>
</dbReference>
<feature type="non-terminal residue" evidence="2">
    <location>
        <position position="120"/>
    </location>
</feature>
<organism evidence="2 3">
    <name type="scientific">Streblomastix strix</name>
    <dbReference type="NCBI Taxonomy" id="222440"/>
    <lineage>
        <taxon>Eukaryota</taxon>
        <taxon>Metamonada</taxon>
        <taxon>Preaxostyla</taxon>
        <taxon>Oxymonadida</taxon>
        <taxon>Streblomastigidae</taxon>
        <taxon>Streblomastix</taxon>
    </lineage>
</organism>
<accession>A0A5J4TCJ5</accession>
<evidence type="ECO:0000313" key="2">
    <source>
        <dbReference type="EMBL" id="KAA6355987.1"/>
    </source>
</evidence>
<evidence type="ECO:0000256" key="1">
    <source>
        <dbReference type="SAM" id="MobiDB-lite"/>
    </source>
</evidence>